<sequence length="73" mass="8211">NASPKRSRSRSPSPTKRNLSMKASTQTSASLAETFLKHNQKYIRSYGSSPINRKLFGSKTSCNTVCIRCRIFK</sequence>
<evidence type="ECO:0000313" key="2">
    <source>
        <dbReference type="EMBL" id="CAF4736573.1"/>
    </source>
</evidence>
<reference evidence="2" key="1">
    <citation type="submission" date="2021-02" db="EMBL/GenBank/DDBJ databases">
        <authorList>
            <person name="Nowell W R."/>
        </authorList>
    </citation>
    <scope>NUCLEOTIDE SEQUENCE</scope>
</reference>
<feature type="compositionally biased region" description="Polar residues" evidence="1">
    <location>
        <begin position="15"/>
        <end position="26"/>
    </location>
</feature>
<evidence type="ECO:0000313" key="3">
    <source>
        <dbReference type="Proteomes" id="UP000663866"/>
    </source>
</evidence>
<organism evidence="2 3">
    <name type="scientific">Rotaria magnacalcarata</name>
    <dbReference type="NCBI Taxonomy" id="392030"/>
    <lineage>
        <taxon>Eukaryota</taxon>
        <taxon>Metazoa</taxon>
        <taxon>Spiralia</taxon>
        <taxon>Gnathifera</taxon>
        <taxon>Rotifera</taxon>
        <taxon>Eurotatoria</taxon>
        <taxon>Bdelloidea</taxon>
        <taxon>Philodinida</taxon>
        <taxon>Philodinidae</taxon>
        <taxon>Rotaria</taxon>
    </lineage>
</organism>
<evidence type="ECO:0000256" key="1">
    <source>
        <dbReference type="SAM" id="MobiDB-lite"/>
    </source>
</evidence>
<comment type="caution">
    <text evidence="2">The sequence shown here is derived from an EMBL/GenBank/DDBJ whole genome shotgun (WGS) entry which is preliminary data.</text>
</comment>
<accession>A0A821KKL8</accession>
<keyword evidence="3" id="KW-1185">Reference proteome</keyword>
<gene>
    <name evidence="2" type="ORF">OVN521_LOCUS49653</name>
</gene>
<protein>
    <submittedName>
        <fullName evidence="2">Uncharacterized protein</fullName>
    </submittedName>
</protein>
<name>A0A821KKL8_9BILA</name>
<feature type="region of interest" description="Disordered" evidence="1">
    <location>
        <begin position="1"/>
        <end position="26"/>
    </location>
</feature>
<dbReference type="Proteomes" id="UP000663866">
    <property type="component" value="Unassembled WGS sequence"/>
</dbReference>
<proteinExistence type="predicted"/>
<dbReference type="AlphaFoldDB" id="A0A821KKL8"/>
<feature type="non-terminal residue" evidence="2">
    <location>
        <position position="1"/>
    </location>
</feature>
<dbReference type="EMBL" id="CAJOBG010109858">
    <property type="protein sequence ID" value="CAF4736573.1"/>
    <property type="molecule type" value="Genomic_DNA"/>
</dbReference>